<proteinExistence type="predicted"/>
<comment type="caution">
    <text evidence="1">The sequence shown here is derived from an EMBL/GenBank/DDBJ whole genome shotgun (WGS) entry which is preliminary data.</text>
</comment>
<accession>X0W7A7</accession>
<reference evidence="1" key="1">
    <citation type="journal article" date="2014" name="Front. Microbiol.">
        <title>High frequency of phylogenetically diverse reductive dehalogenase-homologous genes in deep subseafloor sedimentary metagenomes.</title>
        <authorList>
            <person name="Kawai M."/>
            <person name="Futagami T."/>
            <person name="Toyoda A."/>
            <person name="Takaki Y."/>
            <person name="Nishi S."/>
            <person name="Hori S."/>
            <person name="Arai W."/>
            <person name="Tsubouchi T."/>
            <person name="Morono Y."/>
            <person name="Uchiyama I."/>
            <person name="Ito T."/>
            <person name="Fujiyama A."/>
            <person name="Inagaki F."/>
            <person name="Takami H."/>
        </authorList>
    </citation>
    <scope>NUCLEOTIDE SEQUENCE</scope>
    <source>
        <strain evidence="1">Expedition CK06-06</strain>
    </source>
</reference>
<evidence type="ECO:0000313" key="1">
    <source>
        <dbReference type="EMBL" id="GAG08541.1"/>
    </source>
</evidence>
<sequence length="32" mass="3687">MPEKGWSNITVREKTAKTLKQIARSQQLTVDE</sequence>
<feature type="non-terminal residue" evidence="1">
    <location>
        <position position="32"/>
    </location>
</feature>
<gene>
    <name evidence="1" type="ORF">S01H1_33115</name>
</gene>
<name>X0W7A7_9ZZZZ</name>
<organism evidence="1">
    <name type="scientific">marine sediment metagenome</name>
    <dbReference type="NCBI Taxonomy" id="412755"/>
    <lineage>
        <taxon>unclassified sequences</taxon>
        <taxon>metagenomes</taxon>
        <taxon>ecological metagenomes</taxon>
    </lineage>
</organism>
<protein>
    <submittedName>
        <fullName evidence="1">Uncharacterized protein</fullName>
    </submittedName>
</protein>
<dbReference type="AlphaFoldDB" id="X0W7A7"/>
<dbReference type="EMBL" id="BARS01020544">
    <property type="protein sequence ID" value="GAG08541.1"/>
    <property type="molecule type" value="Genomic_DNA"/>
</dbReference>